<sequence>MPWGGIGKGANVSMAEEKVNQLKRRVILTGVKPFWDEQLERLFIKENWEFFRGTDRLEQTRELLRIYNIPVLIYVWPAERQAAERMNALQRLADVLALTYEYAVEAVYFISTAAAVKGEMSERAADGMALVAEKAVKVWSEWAVIPLTIIRLPEVYGPDSGPQDGLVARTLYASLKKKVLPRMDDETTPRDFLYSADAVYGIYRAVARGCQGEELNLGTGEGLSARGFADWVRNVTEIPDIYDDAASFKSFPYVQPVLESKKAQHELGWRLKYDRKSGLAQTWDYIQAKVEADQLEAQARKQRIKWRVLGREIIPYVENAVGAIMMAGIAYWQQGTTVNPQTQLDLNFVYIGSMGLLYGKRQSFIAMVAAAFIFIMGSLARGGELISLTYVPENILHLTAYLFTAALTGYFADARRFEREAVEWQKRQSQERQSFMKELYEDNLAVKDKLYRQIVNTDDSIGRLYRIIKQLDSVEQENIFTQATAVTAQILNVDDIAIYVVGKDGHFLRQKVRMGKLAARQPRSLRVEDYSYLQVLLQEQTIFVNKDLLKDTPDLAAPIVYQDKVIAVITIFGLGFEQWSLYQQNLLSITTRLISASMARAYRYEQEVQEKRFVAGTRILQAEEFRKIIQELQNRRTLQEDLTVAVLKVVMDDLNYEGLDRRLGHVIRNEDFVGVGGDGVYILLPDADKKITAMVQERLQGAGVATTVCEAVG</sequence>
<evidence type="ECO:0000313" key="5">
    <source>
        <dbReference type="Proteomes" id="UP000772151"/>
    </source>
</evidence>
<feature type="transmembrane region" description="Helical" evidence="1">
    <location>
        <begin position="364"/>
        <end position="383"/>
    </location>
</feature>
<keyword evidence="1" id="KW-0472">Membrane</keyword>
<dbReference type="Gene3D" id="3.40.50.720">
    <property type="entry name" value="NAD(P)-binding Rossmann-like Domain"/>
    <property type="match status" value="1"/>
</dbReference>
<comment type="caution">
    <text evidence="4">The sequence shown here is derived from an EMBL/GenBank/DDBJ whole genome shotgun (WGS) entry which is preliminary data.</text>
</comment>
<feature type="domain" description="GAF" evidence="3">
    <location>
        <begin position="477"/>
        <end position="596"/>
    </location>
</feature>
<dbReference type="Pfam" id="PF01370">
    <property type="entry name" value="Epimerase"/>
    <property type="match status" value="1"/>
</dbReference>
<dbReference type="EMBL" id="SVCA01000001">
    <property type="protein sequence ID" value="MBE6084236.1"/>
    <property type="molecule type" value="Genomic_DNA"/>
</dbReference>
<dbReference type="InterPro" id="IPR003018">
    <property type="entry name" value="GAF"/>
</dbReference>
<accession>A0A927ZRF4</accession>
<dbReference type="AlphaFoldDB" id="A0A927ZRF4"/>
<evidence type="ECO:0000259" key="3">
    <source>
        <dbReference type="Pfam" id="PF01590"/>
    </source>
</evidence>
<gene>
    <name evidence="4" type="ORF">E7203_01985</name>
</gene>
<protein>
    <submittedName>
        <fullName evidence="4">NAD-dependent epimerase/dehydratase family protein</fullName>
    </submittedName>
</protein>
<organism evidence="4 5">
    <name type="scientific">Selenomonas ruminantium</name>
    <dbReference type="NCBI Taxonomy" id="971"/>
    <lineage>
        <taxon>Bacteria</taxon>
        <taxon>Bacillati</taxon>
        <taxon>Bacillota</taxon>
        <taxon>Negativicutes</taxon>
        <taxon>Selenomonadales</taxon>
        <taxon>Selenomonadaceae</taxon>
        <taxon>Selenomonas</taxon>
    </lineage>
</organism>
<feature type="domain" description="NAD-dependent epimerase/dehydratase" evidence="2">
    <location>
        <begin position="130"/>
        <end position="218"/>
    </location>
</feature>
<reference evidence="4" key="1">
    <citation type="submission" date="2019-04" db="EMBL/GenBank/DDBJ databases">
        <title>Evolution of Biomass-Degrading Anaerobic Consortia Revealed by Metagenomics.</title>
        <authorList>
            <person name="Peng X."/>
        </authorList>
    </citation>
    <scope>NUCLEOTIDE SEQUENCE</scope>
    <source>
        <strain evidence="4">SIG242</strain>
    </source>
</reference>
<dbReference type="SUPFAM" id="SSF51735">
    <property type="entry name" value="NAD(P)-binding Rossmann-fold domains"/>
    <property type="match status" value="1"/>
</dbReference>
<proteinExistence type="predicted"/>
<dbReference type="Proteomes" id="UP000772151">
    <property type="component" value="Unassembled WGS sequence"/>
</dbReference>
<dbReference type="InterPro" id="IPR001509">
    <property type="entry name" value="Epimerase_deHydtase"/>
</dbReference>
<keyword evidence="1" id="KW-1133">Transmembrane helix</keyword>
<dbReference type="Pfam" id="PF01590">
    <property type="entry name" value="GAF"/>
    <property type="match status" value="1"/>
</dbReference>
<dbReference type="Gene3D" id="3.30.450.40">
    <property type="match status" value="1"/>
</dbReference>
<feature type="transmembrane region" description="Helical" evidence="1">
    <location>
        <begin position="395"/>
        <end position="412"/>
    </location>
</feature>
<evidence type="ECO:0000259" key="2">
    <source>
        <dbReference type="Pfam" id="PF01370"/>
    </source>
</evidence>
<evidence type="ECO:0000313" key="4">
    <source>
        <dbReference type="EMBL" id="MBE6084236.1"/>
    </source>
</evidence>
<dbReference type="SUPFAM" id="SSF55781">
    <property type="entry name" value="GAF domain-like"/>
    <property type="match status" value="1"/>
</dbReference>
<name>A0A927ZRF4_SELRU</name>
<keyword evidence="1" id="KW-0812">Transmembrane</keyword>
<dbReference type="InterPro" id="IPR029016">
    <property type="entry name" value="GAF-like_dom_sf"/>
</dbReference>
<dbReference type="Gene3D" id="3.90.25.10">
    <property type="entry name" value="UDP-galactose 4-epimerase, domain 1"/>
    <property type="match status" value="1"/>
</dbReference>
<evidence type="ECO:0000256" key="1">
    <source>
        <dbReference type="SAM" id="Phobius"/>
    </source>
</evidence>
<dbReference type="InterPro" id="IPR036291">
    <property type="entry name" value="NAD(P)-bd_dom_sf"/>
</dbReference>